<dbReference type="GO" id="GO:0009014">
    <property type="term" value="F:succinyl-diaminopimelate desuccinylase activity"/>
    <property type="evidence" value="ECO:0007669"/>
    <property type="project" value="UniProtKB-EC"/>
</dbReference>
<dbReference type="GO" id="GO:0009089">
    <property type="term" value="P:lysine biosynthetic process via diaminopimelate"/>
    <property type="evidence" value="ECO:0007669"/>
    <property type="project" value="UniProtKB-UniPathway"/>
</dbReference>
<dbReference type="CDD" id="cd08659">
    <property type="entry name" value="M20_ArgE_DapE-like"/>
    <property type="match status" value="1"/>
</dbReference>
<proteinExistence type="inferred from homology"/>
<dbReference type="SUPFAM" id="SSF53187">
    <property type="entry name" value="Zn-dependent exopeptidases"/>
    <property type="match status" value="1"/>
</dbReference>
<comment type="similarity">
    <text evidence="4">Belongs to the peptidase M20A family.</text>
</comment>
<dbReference type="NCBIfam" id="TIGR01910">
    <property type="entry name" value="DapE-ArgE"/>
    <property type="match status" value="1"/>
</dbReference>
<dbReference type="Pfam" id="PF01546">
    <property type="entry name" value="Peptidase_M20"/>
    <property type="match status" value="1"/>
</dbReference>
<dbReference type="GO" id="GO:0046872">
    <property type="term" value="F:metal ion binding"/>
    <property type="evidence" value="ECO:0007669"/>
    <property type="project" value="UniProtKB-KW"/>
</dbReference>
<dbReference type="GO" id="GO:0006526">
    <property type="term" value="P:L-arginine biosynthetic process"/>
    <property type="evidence" value="ECO:0007669"/>
    <property type="project" value="TreeGrafter"/>
</dbReference>
<accession>A0A2M8Z235</accession>
<evidence type="ECO:0000256" key="3">
    <source>
        <dbReference type="ARBA" id="ARBA00005130"/>
    </source>
</evidence>
<dbReference type="InterPro" id="IPR036264">
    <property type="entry name" value="Bact_exopeptidase_dim_dom"/>
</dbReference>
<dbReference type="PANTHER" id="PTHR43808">
    <property type="entry name" value="ACETYLORNITHINE DEACETYLASE"/>
    <property type="match status" value="1"/>
</dbReference>
<evidence type="ECO:0000313" key="14">
    <source>
        <dbReference type="Proteomes" id="UP000231092"/>
    </source>
</evidence>
<evidence type="ECO:0000256" key="6">
    <source>
        <dbReference type="ARBA" id="ARBA00016853"/>
    </source>
</evidence>
<evidence type="ECO:0000259" key="12">
    <source>
        <dbReference type="Pfam" id="PF07687"/>
    </source>
</evidence>
<keyword evidence="7" id="KW-0479">Metal-binding</keyword>
<dbReference type="UniPathway" id="UPA00034">
    <property type="reaction ID" value="UER00021"/>
</dbReference>
<dbReference type="Pfam" id="PF07687">
    <property type="entry name" value="M20_dimer"/>
    <property type="match status" value="1"/>
</dbReference>
<evidence type="ECO:0000256" key="7">
    <source>
        <dbReference type="ARBA" id="ARBA00022723"/>
    </source>
</evidence>
<dbReference type="SUPFAM" id="SSF55031">
    <property type="entry name" value="Bacterial exopeptidase dimerisation domain"/>
    <property type="match status" value="1"/>
</dbReference>
<dbReference type="PANTHER" id="PTHR43808:SF31">
    <property type="entry name" value="N-ACETYL-L-CITRULLINE DEACETYLASE"/>
    <property type="match status" value="1"/>
</dbReference>
<comment type="pathway">
    <text evidence="3">Amino-acid biosynthesis; L-lysine biosynthesis via DAP pathway; LL-2,6-diaminopimelate from (S)-tetrahydrodipicolinate (succinylase route): step 3/3.</text>
</comment>
<dbReference type="Gene3D" id="3.40.630.10">
    <property type="entry name" value="Zn peptidases"/>
    <property type="match status" value="1"/>
</dbReference>
<evidence type="ECO:0000256" key="10">
    <source>
        <dbReference type="ARBA" id="ARBA00023285"/>
    </source>
</evidence>
<dbReference type="Proteomes" id="UP000231092">
    <property type="component" value="Unassembled WGS sequence"/>
</dbReference>
<keyword evidence="8" id="KW-0378">Hydrolase</keyword>
<dbReference type="InterPro" id="IPR002933">
    <property type="entry name" value="Peptidase_M20"/>
</dbReference>
<evidence type="ECO:0000313" key="13">
    <source>
        <dbReference type="EMBL" id="PJJ27495.1"/>
    </source>
</evidence>
<evidence type="ECO:0000256" key="11">
    <source>
        <dbReference type="ARBA" id="ARBA00051301"/>
    </source>
</evidence>
<dbReference type="EC" id="3.5.1.18" evidence="5"/>
<dbReference type="Gene3D" id="3.30.70.360">
    <property type="match status" value="1"/>
</dbReference>
<organism evidence="13 14">
    <name type="scientific">[Clostridium] celerecrescens 18A</name>
    <dbReference type="NCBI Taxonomy" id="1286362"/>
    <lineage>
        <taxon>Bacteria</taxon>
        <taxon>Bacillati</taxon>
        <taxon>Bacillota</taxon>
        <taxon>Clostridia</taxon>
        <taxon>Lachnospirales</taxon>
        <taxon>Lachnospiraceae</taxon>
        <taxon>Lacrimispora</taxon>
    </lineage>
</organism>
<keyword evidence="9" id="KW-0862">Zinc</keyword>
<dbReference type="EMBL" id="PGET01000001">
    <property type="protein sequence ID" value="PJJ27495.1"/>
    <property type="molecule type" value="Genomic_DNA"/>
</dbReference>
<reference evidence="13 14" key="1">
    <citation type="submission" date="2017-11" db="EMBL/GenBank/DDBJ databases">
        <title>Understudied soil microbes with underappreciated capabilities: Untangling the Clostridium saccharolyticum group.</title>
        <authorList>
            <person name="Leschine S."/>
        </authorList>
    </citation>
    <scope>NUCLEOTIDE SEQUENCE [LARGE SCALE GENOMIC DNA]</scope>
    <source>
        <strain evidence="13 14">18A</strain>
    </source>
</reference>
<keyword evidence="10" id="KW-0170">Cobalt</keyword>
<protein>
    <recommendedName>
        <fullName evidence="6">Probable succinyl-diaminopimelate desuccinylase</fullName>
        <ecNumber evidence="5">3.5.1.18</ecNumber>
    </recommendedName>
</protein>
<evidence type="ECO:0000256" key="2">
    <source>
        <dbReference type="ARBA" id="ARBA00001947"/>
    </source>
</evidence>
<evidence type="ECO:0000256" key="5">
    <source>
        <dbReference type="ARBA" id="ARBA00011921"/>
    </source>
</evidence>
<comment type="cofactor">
    <cofactor evidence="1">
        <name>Co(2+)</name>
        <dbReference type="ChEBI" id="CHEBI:48828"/>
    </cofactor>
</comment>
<dbReference type="InterPro" id="IPR001261">
    <property type="entry name" value="ArgE/DapE_CS"/>
</dbReference>
<feature type="domain" description="Peptidase M20 dimerisation" evidence="12">
    <location>
        <begin position="166"/>
        <end position="272"/>
    </location>
</feature>
<evidence type="ECO:0000256" key="1">
    <source>
        <dbReference type="ARBA" id="ARBA00001941"/>
    </source>
</evidence>
<dbReference type="InterPro" id="IPR010182">
    <property type="entry name" value="ArgE/DapE"/>
</dbReference>
<evidence type="ECO:0000256" key="8">
    <source>
        <dbReference type="ARBA" id="ARBA00022801"/>
    </source>
</evidence>
<dbReference type="InterPro" id="IPR011650">
    <property type="entry name" value="Peptidase_M20_dimer"/>
</dbReference>
<sequence>MDAIDLLEQLISFDTTSPPGNERPAAMFLADVLKNYGFHCEMQELGNNRANLIAVIGEGAGPELMLNGHLDVVPAHGQWRLNPFVMTREKGRLYGRGTSDMKGGIAAMCEAAIRIAQKGGPQKGRLKLLFVADEECSNLGTMKYLEVYGTSDYAIIGEPTGLEIAIAHRGVSRNYVDLHAPARHAALPAAGRDSIEKAGLTIWALKRLNRELSAMRHEVLPSPRISITMMHGYEKDNVVPETTRMLLDFRILPGMSQQQAEKLIKNGLRKAGITDCSIIPHFYMPGGELPSDNSFVGLCLEERRRLLQSESRPKAFDASCEQCFFVGHGIQTLICGPGNLSQAHTFNEYLEEDQIRKAVDLYERIIDKIIN</sequence>
<evidence type="ECO:0000256" key="9">
    <source>
        <dbReference type="ARBA" id="ARBA00022833"/>
    </source>
</evidence>
<dbReference type="InterPro" id="IPR050072">
    <property type="entry name" value="Peptidase_M20A"/>
</dbReference>
<comment type="caution">
    <text evidence="13">The sequence shown here is derived from an EMBL/GenBank/DDBJ whole genome shotgun (WGS) entry which is preliminary data.</text>
</comment>
<dbReference type="AlphaFoldDB" id="A0A2M8Z235"/>
<comment type="catalytic activity">
    <reaction evidence="11">
        <text>N-succinyl-(2S,6S)-2,6-diaminopimelate + H2O = (2S,6S)-2,6-diaminopimelate + succinate</text>
        <dbReference type="Rhea" id="RHEA:22608"/>
        <dbReference type="ChEBI" id="CHEBI:15377"/>
        <dbReference type="ChEBI" id="CHEBI:30031"/>
        <dbReference type="ChEBI" id="CHEBI:57609"/>
        <dbReference type="ChEBI" id="CHEBI:58087"/>
        <dbReference type="EC" id="3.5.1.18"/>
    </reaction>
</comment>
<dbReference type="PROSITE" id="PS00759">
    <property type="entry name" value="ARGE_DAPE_CPG2_2"/>
    <property type="match status" value="1"/>
</dbReference>
<dbReference type="OrthoDB" id="9792335at2"/>
<gene>
    <name evidence="13" type="ORF">H171_0964</name>
</gene>
<dbReference type="PROSITE" id="PS00758">
    <property type="entry name" value="ARGE_DAPE_CPG2_1"/>
    <property type="match status" value="1"/>
</dbReference>
<comment type="cofactor">
    <cofactor evidence="2">
        <name>Zn(2+)</name>
        <dbReference type="ChEBI" id="CHEBI:29105"/>
    </cofactor>
</comment>
<dbReference type="GO" id="GO:0008777">
    <property type="term" value="F:acetylornithine deacetylase activity"/>
    <property type="evidence" value="ECO:0007669"/>
    <property type="project" value="TreeGrafter"/>
</dbReference>
<name>A0A2M8Z235_9FIRM</name>
<evidence type="ECO:0000256" key="4">
    <source>
        <dbReference type="ARBA" id="ARBA00006247"/>
    </source>
</evidence>
<dbReference type="RefSeq" id="WP_100304127.1">
    <property type="nucleotide sequence ID" value="NZ_PGET01000001.1"/>
</dbReference>